<proteinExistence type="predicted"/>
<accession>A0A5E4WCF9</accession>
<feature type="compositionally biased region" description="Low complexity" evidence="1">
    <location>
        <begin position="351"/>
        <end position="362"/>
    </location>
</feature>
<gene>
    <name evidence="2" type="ORF">PEP31012_03171</name>
</gene>
<feature type="region of interest" description="Disordered" evidence="1">
    <location>
        <begin position="322"/>
        <end position="390"/>
    </location>
</feature>
<organism evidence="2 3">
    <name type="scientific">Pandoraea eparura</name>
    <dbReference type="NCBI Taxonomy" id="2508291"/>
    <lineage>
        <taxon>Bacteria</taxon>
        <taxon>Pseudomonadati</taxon>
        <taxon>Pseudomonadota</taxon>
        <taxon>Betaproteobacteria</taxon>
        <taxon>Burkholderiales</taxon>
        <taxon>Burkholderiaceae</taxon>
        <taxon>Pandoraea</taxon>
    </lineage>
</organism>
<evidence type="ECO:0000313" key="3">
    <source>
        <dbReference type="Proteomes" id="UP000400981"/>
    </source>
</evidence>
<feature type="compositionally biased region" description="Basic and acidic residues" evidence="1">
    <location>
        <begin position="322"/>
        <end position="334"/>
    </location>
</feature>
<dbReference type="EMBL" id="CABPSH010000008">
    <property type="protein sequence ID" value="VVE21459.1"/>
    <property type="molecule type" value="Genomic_DNA"/>
</dbReference>
<evidence type="ECO:0000256" key="1">
    <source>
        <dbReference type="SAM" id="MobiDB-lite"/>
    </source>
</evidence>
<keyword evidence="3" id="KW-1185">Reference proteome</keyword>
<dbReference type="AlphaFoldDB" id="A0A5E4WCF9"/>
<feature type="region of interest" description="Disordered" evidence="1">
    <location>
        <begin position="45"/>
        <end position="65"/>
    </location>
</feature>
<feature type="compositionally biased region" description="Pro residues" evidence="1">
    <location>
        <begin position="341"/>
        <end position="350"/>
    </location>
</feature>
<evidence type="ECO:0000313" key="2">
    <source>
        <dbReference type="EMBL" id="VVE21459.1"/>
    </source>
</evidence>
<reference evidence="2 3" key="1">
    <citation type="submission" date="2019-08" db="EMBL/GenBank/DDBJ databases">
        <authorList>
            <person name="Peeters C."/>
        </authorList>
    </citation>
    <scope>NUCLEOTIDE SEQUENCE [LARGE SCALE GENOMIC DNA]</scope>
    <source>
        <strain evidence="2 3">LMG 31012</strain>
    </source>
</reference>
<dbReference type="Proteomes" id="UP000400981">
    <property type="component" value="Unassembled WGS sequence"/>
</dbReference>
<sequence length="415" mass="45395">MYFAIGEWLTSALAVSNGIPLPQQTSPAHGMTTDLRQLASAPVSASAHRVAPRRPGAGTNDTTFDWSRAPATRARVFAERLTDVRPVCLVGSRNDSENCLLDLTPGANVDVSASRLMLAGCEASLPPSVSTALTRSGRDARALEQAFSETFAAESQGKFSVPAIAQRITECLRQISPGMPHLLRHAEVYLEMPRVTFLHRLTSEQEARRHHVTTPFPNPPVGRITGAPEVREAMLGAYIRLPLGGGVHTFIVSLATPHTVERIREDPRTHAGQHLHAIFGDVPEYLQAARLQMRTVAPGDDVVHTLAEWLHDGHQRYRDFARSETRETLAPESHRHVRQPACPPAAPPRTPDAARTPPRAQALMQAEVLPQTGAAPAPTRSRRDRQPSAAELAEALAALERLDKQYRMLGRPRFG</sequence>
<protein>
    <submittedName>
        <fullName evidence="2">Uncharacterized protein</fullName>
    </submittedName>
</protein>
<name>A0A5E4WCF9_9BURK</name>